<dbReference type="Pfam" id="PF03850">
    <property type="entry name" value="Tfb4"/>
    <property type="match status" value="1"/>
</dbReference>
<evidence type="ECO:0000256" key="15">
    <source>
        <dbReference type="SAM" id="MobiDB-lite"/>
    </source>
</evidence>
<dbReference type="GO" id="GO:0000439">
    <property type="term" value="C:transcription factor TFIIH core complex"/>
    <property type="evidence" value="ECO:0007669"/>
    <property type="project" value="UniProtKB-UniRule"/>
</dbReference>
<keyword evidence="5 14" id="KW-0479">Metal-binding</keyword>
<evidence type="ECO:0000313" key="18">
    <source>
        <dbReference type="Proteomes" id="UP000235392"/>
    </source>
</evidence>
<keyword evidence="9 14" id="KW-0805">Transcription regulation</keyword>
<comment type="subunit">
    <text evidence="14">Component of the 7-subunit TFIIH core complex composed of XPB/SSL2, XPD/RAD3, SSL1, TFB1, TFB2, TFB4 and TFB5, which is active in NER. The core complex associates with the 3-subunit CTD-kinase module TFIIK composed of CCL1, KIN28 and TFB3 to form the 10-subunit holoenzyme (holo-TFIIH) active in transcription.</text>
</comment>
<evidence type="ECO:0000256" key="7">
    <source>
        <dbReference type="ARBA" id="ARBA00022771"/>
    </source>
</evidence>
<feature type="region of interest" description="Disordered" evidence="15">
    <location>
        <begin position="315"/>
        <end position="338"/>
    </location>
</feature>
<evidence type="ECO:0000256" key="12">
    <source>
        <dbReference type="ARBA" id="ARBA00023242"/>
    </source>
</evidence>
<evidence type="ECO:0000256" key="10">
    <source>
        <dbReference type="ARBA" id="ARBA00023163"/>
    </source>
</evidence>
<dbReference type="GO" id="GO:0006355">
    <property type="term" value="P:regulation of DNA-templated transcription"/>
    <property type="evidence" value="ECO:0007669"/>
    <property type="project" value="InterPro"/>
</dbReference>
<dbReference type="GO" id="GO:0006289">
    <property type="term" value="P:nucleotide-excision repair"/>
    <property type="evidence" value="ECO:0007669"/>
    <property type="project" value="UniProtKB-UniRule"/>
</dbReference>
<evidence type="ECO:0000313" key="16">
    <source>
        <dbReference type="EMBL" id="PLW09794.1"/>
    </source>
</evidence>
<dbReference type="Gene3D" id="3.40.50.410">
    <property type="entry name" value="von Willebrand factor, type A domain"/>
    <property type="match status" value="1"/>
</dbReference>
<evidence type="ECO:0000256" key="11">
    <source>
        <dbReference type="ARBA" id="ARBA00023204"/>
    </source>
</evidence>
<protein>
    <recommendedName>
        <fullName evidence="4 14">General transcription and DNA repair factor IIH subunit TFB4</fullName>
        <shortName evidence="14">TFIIH subunit TFB4</shortName>
    </recommendedName>
    <alternativeName>
        <fullName evidence="13 14">RNA polymerase II transcription factor B subunit 4</fullName>
    </alternativeName>
</protein>
<accession>A0A2N5S985</accession>
<dbReference type="GO" id="GO:0005675">
    <property type="term" value="C:transcription factor TFIIH holo complex"/>
    <property type="evidence" value="ECO:0007669"/>
    <property type="project" value="UniProtKB-UniRule"/>
</dbReference>
<name>A0A2N5S985_9BASI</name>
<evidence type="ECO:0000256" key="1">
    <source>
        <dbReference type="ARBA" id="ARBA00002817"/>
    </source>
</evidence>
<comment type="subcellular location">
    <subcellularLocation>
        <location evidence="2 14">Nucleus</location>
    </subcellularLocation>
</comment>
<evidence type="ECO:0000256" key="6">
    <source>
        <dbReference type="ARBA" id="ARBA00022763"/>
    </source>
</evidence>
<evidence type="ECO:0000256" key="3">
    <source>
        <dbReference type="ARBA" id="ARBA00005273"/>
    </source>
</evidence>
<keyword evidence="7 14" id="KW-0863">Zinc-finger</keyword>
<organism evidence="16 18">
    <name type="scientific">Puccinia coronata f. sp. avenae</name>
    <dbReference type="NCBI Taxonomy" id="200324"/>
    <lineage>
        <taxon>Eukaryota</taxon>
        <taxon>Fungi</taxon>
        <taxon>Dikarya</taxon>
        <taxon>Basidiomycota</taxon>
        <taxon>Pucciniomycotina</taxon>
        <taxon>Pucciniomycetes</taxon>
        <taxon>Pucciniales</taxon>
        <taxon>Pucciniaceae</taxon>
        <taxon>Puccinia</taxon>
    </lineage>
</organism>
<evidence type="ECO:0000256" key="9">
    <source>
        <dbReference type="ARBA" id="ARBA00023015"/>
    </source>
</evidence>
<feature type="compositionally biased region" description="Low complexity" evidence="15">
    <location>
        <begin position="319"/>
        <end position="338"/>
    </location>
</feature>
<evidence type="ECO:0000313" key="17">
    <source>
        <dbReference type="EMBL" id="PLW50743.1"/>
    </source>
</evidence>
<dbReference type="EMBL" id="PGCI01000009">
    <property type="protein sequence ID" value="PLW50743.1"/>
    <property type="molecule type" value="Genomic_DNA"/>
</dbReference>
<keyword evidence="11 14" id="KW-0234">DNA repair</keyword>
<reference evidence="16 18" key="1">
    <citation type="submission" date="2017-11" db="EMBL/GenBank/DDBJ databases">
        <title>De novo assembly and phasing of dikaryotic genomes from two isolates of Puccinia coronata f. sp. avenae, the causal agent of oat crown rust.</title>
        <authorList>
            <person name="Miller M.E."/>
            <person name="Zhang Y."/>
            <person name="Omidvar V."/>
            <person name="Sperschneider J."/>
            <person name="Schwessinger B."/>
            <person name="Raley C."/>
            <person name="Palmer J.M."/>
            <person name="Garnica D."/>
            <person name="Upadhyaya N."/>
            <person name="Rathjen J."/>
            <person name="Taylor J.M."/>
            <person name="Park R.F."/>
            <person name="Dodds P.N."/>
            <person name="Hirsch C.D."/>
            <person name="Kianian S.F."/>
            <person name="Figueroa M."/>
        </authorList>
    </citation>
    <scope>NUCLEOTIDE SEQUENCE [LARGE SCALE GENOMIC DNA]</scope>
    <source>
        <strain evidence="16">12SD80</strain>
    </source>
</reference>
<keyword evidence="6 14" id="KW-0227">DNA damage</keyword>
<evidence type="ECO:0000256" key="13">
    <source>
        <dbReference type="ARBA" id="ARBA00033341"/>
    </source>
</evidence>
<dbReference type="InterPro" id="IPR036465">
    <property type="entry name" value="vWFA_dom_sf"/>
</dbReference>
<comment type="function">
    <text evidence="1 14">Component of the general transcription and DNA repair factor IIH (TFIIH) core complex, which is involved in general and transcription-coupled nucleotide excision repair (NER) of damaged DNA and, when complexed to TFIIK, in RNA transcription by RNA polymerase II. In NER, TFIIH acts by opening DNA around the lesion to allow the excision of the damaged oligonucleotide and its replacement by a new DNA fragment. In transcription, TFIIH has an essential role in transcription initiation. When the pre-initiation complex (PIC) has been established, TFIIH is required for promoter opening and promoter escape. Phosphorylation of the C-terminal tail (CTD) of the largest subunit of RNA polymerase II by the kinase module TFIIK controls the initiation of transcription.</text>
</comment>
<dbReference type="PANTHER" id="PTHR12831">
    <property type="entry name" value="TRANSCRIPTION INITIATION FACTOR IIH TFIIH , POLYPEPTIDE 3-RELATED"/>
    <property type="match status" value="1"/>
</dbReference>
<dbReference type="AlphaFoldDB" id="A0A2N5S985"/>
<dbReference type="InterPro" id="IPR004600">
    <property type="entry name" value="TFIIH_Tfb4/GTF2H3"/>
</dbReference>
<keyword evidence="8 14" id="KW-0862">Zinc</keyword>
<proteinExistence type="inferred from homology"/>
<evidence type="ECO:0000256" key="5">
    <source>
        <dbReference type="ARBA" id="ARBA00022723"/>
    </source>
</evidence>
<dbReference type="PANTHER" id="PTHR12831:SF0">
    <property type="entry name" value="GENERAL TRANSCRIPTION FACTOR IIH SUBUNIT 3"/>
    <property type="match status" value="1"/>
</dbReference>
<comment type="similarity">
    <text evidence="3 14">Belongs to the TFB4 family.</text>
</comment>
<keyword evidence="12 14" id="KW-0539">Nucleus</keyword>
<evidence type="ECO:0000256" key="4">
    <source>
        <dbReference type="ARBA" id="ARBA00021280"/>
    </source>
</evidence>
<keyword evidence="10 14" id="KW-0804">Transcription</keyword>
<evidence type="ECO:0000256" key="14">
    <source>
        <dbReference type="RuleBase" id="RU368090"/>
    </source>
</evidence>
<dbReference type="GO" id="GO:0008270">
    <property type="term" value="F:zinc ion binding"/>
    <property type="evidence" value="ECO:0007669"/>
    <property type="project" value="UniProtKB-KW"/>
</dbReference>
<sequence>MSQEAADLLIVILDLNAIAWYDLETGQAAPEHTTSLVSVIESLLIFANSHLALKHENAIAVYGAGLASSELLYSSLEAKPIIGTSSSSSSSWSAAAQAPANSRDANTYQSFRVLNDAVTSGVQRLTSLAAEQSSENSSKQPGIVKALAKALCLINRVKREKETQKDALRPRILMISLSCDQPGQYIPMMNCIFSAQKSAVPIDVCKISSEKAVFMQQAAHLTEGIYYQVEKPKAILQYLTMIFLPGLAARQFLNLPRHQEVDLRAACFCHREIIDVGYVCSVCLSIFCNPTPVCSTCRTKFPMSTLKRFLMEKPKTKNKGSAAASANGSPVSSSPLRP</sequence>
<dbReference type="EMBL" id="PGCI01000991">
    <property type="protein sequence ID" value="PLW09794.1"/>
    <property type="molecule type" value="Genomic_DNA"/>
</dbReference>
<dbReference type="Proteomes" id="UP000235392">
    <property type="component" value="Unassembled WGS sequence"/>
</dbReference>
<evidence type="ECO:0000256" key="2">
    <source>
        <dbReference type="ARBA" id="ARBA00004123"/>
    </source>
</evidence>
<comment type="caution">
    <text evidence="16">The sequence shown here is derived from an EMBL/GenBank/DDBJ whole genome shotgun (WGS) entry which is preliminary data.</text>
</comment>
<evidence type="ECO:0000256" key="8">
    <source>
        <dbReference type="ARBA" id="ARBA00022833"/>
    </source>
</evidence>
<gene>
    <name evidence="17" type="ORF">PCASD_00682</name>
    <name evidence="16" type="ORF">PCASD_18154</name>
</gene>